<dbReference type="HAMAP" id="MF_00090">
    <property type="entry name" value="PIMT"/>
    <property type="match status" value="1"/>
</dbReference>
<dbReference type="NCBIfam" id="TIGR00080">
    <property type="entry name" value="pimt"/>
    <property type="match status" value="1"/>
</dbReference>
<evidence type="ECO:0000256" key="8">
    <source>
        <dbReference type="ARBA" id="ARBA00029295"/>
    </source>
</evidence>
<keyword evidence="5 9" id="KW-0808">Transferase</keyword>
<keyword evidence="3 9" id="KW-0963">Cytoplasm</keyword>
<evidence type="ECO:0000256" key="1">
    <source>
        <dbReference type="ARBA" id="ARBA00004496"/>
    </source>
</evidence>
<evidence type="ECO:0000256" key="5">
    <source>
        <dbReference type="ARBA" id="ARBA00022679"/>
    </source>
</evidence>
<dbReference type="GO" id="GO:0030091">
    <property type="term" value="P:protein repair"/>
    <property type="evidence" value="ECO:0007669"/>
    <property type="project" value="UniProtKB-UniRule"/>
</dbReference>
<accession>A0A075GVL4</accession>
<keyword evidence="4 9" id="KW-0489">Methyltransferase</keyword>
<evidence type="ECO:0000256" key="6">
    <source>
        <dbReference type="ARBA" id="ARBA00022691"/>
    </source>
</evidence>
<dbReference type="PANTHER" id="PTHR11579:SF0">
    <property type="entry name" value="PROTEIN-L-ISOASPARTATE(D-ASPARTATE) O-METHYLTRANSFERASE"/>
    <property type="match status" value="1"/>
</dbReference>
<comment type="similarity">
    <text evidence="2 9">Belongs to the methyltransferase superfamily. L-isoaspartyl/D-aspartyl protein methyltransferase family.</text>
</comment>
<dbReference type="FunFam" id="3.40.50.150:FF:000010">
    <property type="entry name" value="Protein-L-isoaspartate O-methyltransferase"/>
    <property type="match status" value="1"/>
</dbReference>
<keyword evidence="6 9" id="KW-0949">S-adenosyl-L-methionine</keyword>
<protein>
    <recommendedName>
        <fullName evidence="9">Protein-L-isoaspartate O-methyltransferase</fullName>
        <ecNumber evidence="9">2.1.1.77</ecNumber>
    </recommendedName>
    <alternativeName>
        <fullName evidence="9">L-isoaspartyl protein carboxyl methyltransferase</fullName>
    </alternativeName>
    <alternativeName>
        <fullName evidence="9">Protein L-isoaspartyl methyltransferase</fullName>
    </alternativeName>
    <alternativeName>
        <fullName evidence="9">Protein-beta-aspartate methyltransferase</fullName>
        <shortName evidence="9">PIMT</shortName>
    </alternativeName>
</protein>
<comment type="function">
    <text evidence="7 9">Catalyzes the methyl esterification of L-isoaspartyl residues in peptides and proteins that result from spontaneous decomposition of normal L-aspartyl and L-asparaginyl residues. It plays a role in the repair and/or degradation of damaged proteins.</text>
</comment>
<dbReference type="NCBIfam" id="NF001453">
    <property type="entry name" value="PRK00312.1"/>
    <property type="match status" value="1"/>
</dbReference>
<evidence type="ECO:0000313" key="10">
    <source>
        <dbReference type="EMBL" id="AIF05858.1"/>
    </source>
</evidence>
<dbReference type="PANTHER" id="PTHR11579">
    <property type="entry name" value="PROTEIN-L-ISOASPARTATE O-METHYLTRANSFERASE"/>
    <property type="match status" value="1"/>
</dbReference>
<dbReference type="EMBL" id="KF900752">
    <property type="protein sequence ID" value="AIF05858.1"/>
    <property type="molecule type" value="Genomic_DNA"/>
</dbReference>
<comment type="catalytic activity">
    <reaction evidence="8 9">
        <text>[protein]-L-isoaspartate + S-adenosyl-L-methionine = [protein]-L-isoaspartate alpha-methyl ester + S-adenosyl-L-homocysteine</text>
        <dbReference type="Rhea" id="RHEA:12705"/>
        <dbReference type="Rhea" id="RHEA-COMP:12143"/>
        <dbReference type="Rhea" id="RHEA-COMP:12144"/>
        <dbReference type="ChEBI" id="CHEBI:57856"/>
        <dbReference type="ChEBI" id="CHEBI:59789"/>
        <dbReference type="ChEBI" id="CHEBI:90596"/>
        <dbReference type="ChEBI" id="CHEBI:90598"/>
        <dbReference type="EC" id="2.1.1.77"/>
    </reaction>
</comment>
<dbReference type="AlphaFoldDB" id="A0A075GVL4"/>
<comment type="subcellular location">
    <subcellularLocation>
        <location evidence="1 9">Cytoplasm</location>
    </subcellularLocation>
</comment>
<sequence length="214" mass="23330">MSAIPARTRLLDYLERREYLRTPAVRAGMEAVDRADFVPERQRYAAWDDTPLPIGRGQTISAPHMVAMMLEELQPRPGQRLLEVGSGCGYHAAVAAAMVAPGGEVHTVERIPQLAQRARANLAGVTNATVHHGDGSCGLPEVAPFDRILVTCGAPRLPGPLREQLAVRGRMVVPVGGHTLQALLVIERDGDEWREERRPGVAFVPLIGKHGYED</sequence>
<dbReference type="GO" id="GO:0005737">
    <property type="term" value="C:cytoplasm"/>
    <property type="evidence" value="ECO:0007669"/>
    <property type="project" value="UniProtKB-SubCell"/>
</dbReference>
<name>A0A075GVL4_9EURY</name>
<evidence type="ECO:0000256" key="3">
    <source>
        <dbReference type="ARBA" id="ARBA00022490"/>
    </source>
</evidence>
<gene>
    <name evidence="9 10" type="primary">pcm</name>
</gene>
<dbReference type="EC" id="2.1.1.77" evidence="9"/>
<evidence type="ECO:0000256" key="2">
    <source>
        <dbReference type="ARBA" id="ARBA00005369"/>
    </source>
</evidence>
<reference evidence="10" key="1">
    <citation type="journal article" date="2014" name="Genome Biol. Evol.">
        <title>Pangenome evidence for extensive interdomain horizontal transfer affecting lineage core and shell genes in uncultured planktonic thaumarchaeota and euryarchaeota.</title>
        <authorList>
            <person name="Deschamps P."/>
            <person name="Zivanovic Y."/>
            <person name="Moreira D."/>
            <person name="Rodriguez-Valera F."/>
            <person name="Lopez-Garcia P."/>
        </authorList>
    </citation>
    <scope>NUCLEOTIDE SEQUENCE</scope>
</reference>
<dbReference type="InterPro" id="IPR000682">
    <property type="entry name" value="PCMT"/>
</dbReference>
<proteinExistence type="inferred from homology"/>
<dbReference type="Gene3D" id="3.40.50.150">
    <property type="entry name" value="Vaccinia Virus protein VP39"/>
    <property type="match status" value="1"/>
</dbReference>
<evidence type="ECO:0000256" key="9">
    <source>
        <dbReference type="HAMAP-Rule" id="MF_00090"/>
    </source>
</evidence>
<dbReference type="Pfam" id="PF01135">
    <property type="entry name" value="PCMT"/>
    <property type="match status" value="1"/>
</dbReference>
<dbReference type="InterPro" id="IPR029063">
    <property type="entry name" value="SAM-dependent_MTases_sf"/>
</dbReference>
<organism evidence="10">
    <name type="scientific">uncultured marine group II/III euryarchaeote KM3_188_A01</name>
    <dbReference type="NCBI Taxonomy" id="1457953"/>
    <lineage>
        <taxon>Archaea</taxon>
        <taxon>Methanobacteriati</taxon>
        <taxon>Methanobacteriota</taxon>
        <taxon>environmental samples</taxon>
    </lineage>
</organism>
<dbReference type="PROSITE" id="PS01279">
    <property type="entry name" value="PCMT"/>
    <property type="match status" value="1"/>
</dbReference>
<feature type="active site" evidence="9">
    <location>
        <position position="61"/>
    </location>
</feature>
<dbReference type="SUPFAM" id="SSF53335">
    <property type="entry name" value="S-adenosyl-L-methionine-dependent methyltransferases"/>
    <property type="match status" value="1"/>
</dbReference>
<dbReference type="GO" id="GO:0004719">
    <property type="term" value="F:protein-L-isoaspartate (D-aspartate) O-methyltransferase activity"/>
    <property type="evidence" value="ECO:0007669"/>
    <property type="project" value="UniProtKB-UniRule"/>
</dbReference>
<evidence type="ECO:0000256" key="4">
    <source>
        <dbReference type="ARBA" id="ARBA00022603"/>
    </source>
</evidence>
<dbReference type="GO" id="GO:0032259">
    <property type="term" value="P:methylation"/>
    <property type="evidence" value="ECO:0007669"/>
    <property type="project" value="UniProtKB-KW"/>
</dbReference>
<evidence type="ECO:0000256" key="7">
    <source>
        <dbReference type="ARBA" id="ARBA00025330"/>
    </source>
</evidence>